<comment type="caution">
    <text evidence="1">The sequence shown here is derived from an EMBL/GenBank/DDBJ whole genome shotgun (WGS) entry which is preliminary data.</text>
</comment>
<gene>
    <name evidence="1" type="ORF">GGR23_002301</name>
</gene>
<dbReference type="SUPFAM" id="SSF75005">
    <property type="entry name" value="Arabinanase/levansucrase/invertase"/>
    <property type="match status" value="1"/>
</dbReference>
<evidence type="ECO:0000313" key="1">
    <source>
        <dbReference type="EMBL" id="MBB4065100.1"/>
    </source>
</evidence>
<proteinExistence type="predicted"/>
<name>A0A7W6J5D5_9HYPH</name>
<dbReference type="InterPro" id="IPR023296">
    <property type="entry name" value="Glyco_hydro_beta-prop_sf"/>
</dbReference>
<accession>A0A7W6J5D5</accession>
<dbReference type="AlphaFoldDB" id="A0A7W6J5D5"/>
<dbReference type="Proteomes" id="UP000528286">
    <property type="component" value="Unassembled WGS sequence"/>
</dbReference>
<dbReference type="Gene3D" id="2.115.10.20">
    <property type="entry name" value="Glycosyl hydrolase domain, family 43"/>
    <property type="match status" value="2"/>
</dbReference>
<protein>
    <submittedName>
        <fullName evidence="1">Uncharacterized protein</fullName>
    </submittedName>
</protein>
<evidence type="ECO:0000313" key="2">
    <source>
        <dbReference type="Proteomes" id="UP000528286"/>
    </source>
</evidence>
<reference evidence="1 2" key="1">
    <citation type="submission" date="2020-08" db="EMBL/GenBank/DDBJ databases">
        <title>Genomic Encyclopedia of Type Strains, Phase IV (KMG-IV): sequencing the most valuable type-strain genomes for metagenomic binning, comparative biology and taxonomic classification.</title>
        <authorList>
            <person name="Goeker M."/>
        </authorList>
    </citation>
    <scope>NUCLEOTIDE SEQUENCE [LARGE SCALE GENOMIC DNA]</scope>
    <source>
        <strain evidence="1 2">DSM 29853</strain>
    </source>
</reference>
<organism evidence="1 2">
    <name type="scientific">Gellertiella hungarica</name>
    <dbReference type="NCBI Taxonomy" id="1572859"/>
    <lineage>
        <taxon>Bacteria</taxon>
        <taxon>Pseudomonadati</taxon>
        <taxon>Pseudomonadota</taxon>
        <taxon>Alphaproteobacteria</taxon>
        <taxon>Hyphomicrobiales</taxon>
        <taxon>Rhizobiaceae</taxon>
        <taxon>Gellertiella</taxon>
    </lineage>
</organism>
<keyword evidence="2" id="KW-1185">Reference proteome</keyword>
<sequence length="303" mass="33735">MRVILENNVFPLFNPDAQEDVKDPCPVFDGALWHMFGSGGTVTTETWDILHATATSLEGPWQEQDPIKLPITGSGIAAPGVIYADGVFHMFVQTEFMKPHGRVEHAVSNDGFRWVVLNPALVSIPGTDEHGVYDPHPAEIDGQKYIVYSAMPPFERVPQPDVYLARSLSGTWFGPWERIGKILDHNDLPHHNRRDDPDYEWGIEGAQLVQLPNGKILLNATCFLPSGPRGQRQRVFFALADRVEGPYASVGPVLHPEQPGENGHSTVLLHNGELLLIYQSRIEATNHRWRYGIAKCSLEPLAA</sequence>
<dbReference type="RefSeq" id="WP_183366412.1">
    <property type="nucleotide sequence ID" value="NZ_JBHLUV010000042.1"/>
</dbReference>
<dbReference type="EMBL" id="JACIEZ010000004">
    <property type="protein sequence ID" value="MBB4065100.1"/>
    <property type="molecule type" value="Genomic_DNA"/>
</dbReference>